<protein>
    <recommendedName>
        <fullName evidence="7">Transcriptional regulator</fullName>
    </recommendedName>
</protein>
<evidence type="ECO:0000256" key="1">
    <source>
        <dbReference type="ARBA" id="ARBA00011046"/>
    </source>
</evidence>
<evidence type="ECO:0000313" key="6">
    <source>
        <dbReference type="Proteomes" id="UP001317532"/>
    </source>
</evidence>
<keyword evidence="4" id="KW-0804">Transcription</keyword>
<dbReference type="Pfam" id="PF03965">
    <property type="entry name" value="Penicillinase_R"/>
    <property type="match status" value="1"/>
</dbReference>
<dbReference type="KEGG" id="vab:WPS_24870"/>
<organism evidence="5 6">
    <name type="scientific">Vulcanimicrobium alpinum</name>
    <dbReference type="NCBI Taxonomy" id="3016050"/>
    <lineage>
        <taxon>Bacteria</taxon>
        <taxon>Bacillati</taxon>
        <taxon>Vulcanimicrobiota</taxon>
        <taxon>Vulcanimicrobiia</taxon>
        <taxon>Vulcanimicrobiales</taxon>
        <taxon>Vulcanimicrobiaceae</taxon>
        <taxon>Vulcanimicrobium</taxon>
    </lineage>
</organism>
<dbReference type="SUPFAM" id="SSF46785">
    <property type="entry name" value="Winged helix' DNA-binding domain"/>
    <property type="match status" value="1"/>
</dbReference>
<evidence type="ECO:0000256" key="4">
    <source>
        <dbReference type="ARBA" id="ARBA00023163"/>
    </source>
</evidence>
<evidence type="ECO:0000256" key="2">
    <source>
        <dbReference type="ARBA" id="ARBA00023015"/>
    </source>
</evidence>
<comment type="similarity">
    <text evidence="1">Belongs to the BlaI transcriptional regulatory family.</text>
</comment>
<dbReference type="InterPro" id="IPR036390">
    <property type="entry name" value="WH_DNA-bd_sf"/>
</dbReference>
<keyword evidence="3" id="KW-0238">DNA-binding</keyword>
<dbReference type="InterPro" id="IPR036388">
    <property type="entry name" value="WH-like_DNA-bd_sf"/>
</dbReference>
<accession>A0AAN2CAK7</accession>
<gene>
    <name evidence="5" type="ORF">WPS_24870</name>
</gene>
<evidence type="ECO:0000313" key="5">
    <source>
        <dbReference type="EMBL" id="BDE07211.1"/>
    </source>
</evidence>
<name>A0AAN2CAK7_UNVUL</name>
<dbReference type="AlphaFoldDB" id="A0AAN2CAK7"/>
<dbReference type="GO" id="GO:0003677">
    <property type="term" value="F:DNA binding"/>
    <property type="evidence" value="ECO:0007669"/>
    <property type="project" value="UniProtKB-KW"/>
</dbReference>
<dbReference type="Proteomes" id="UP001317532">
    <property type="component" value="Chromosome"/>
</dbReference>
<keyword evidence="6" id="KW-1185">Reference proteome</keyword>
<evidence type="ECO:0000256" key="3">
    <source>
        <dbReference type="ARBA" id="ARBA00023125"/>
    </source>
</evidence>
<proteinExistence type="inferred from homology"/>
<reference evidence="5 6" key="1">
    <citation type="journal article" date="2022" name="ISME Commun">
        <title>Vulcanimicrobium alpinus gen. nov. sp. nov., the first cultivated representative of the candidate phylum 'Eremiobacterota', is a metabolically versatile aerobic anoxygenic phototroph.</title>
        <authorList>
            <person name="Yabe S."/>
            <person name="Muto K."/>
            <person name="Abe K."/>
            <person name="Yokota A."/>
            <person name="Staudigel H."/>
            <person name="Tebo B.M."/>
        </authorList>
    </citation>
    <scope>NUCLEOTIDE SEQUENCE [LARGE SCALE GENOMIC DNA]</scope>
    <source>
        <strain evidence="5 6">WC8-2</strain>
    </source>
</reference>
<dbReference type="InterPro" id="IPR005650">
    <property type="entry name" value="BlaI_family"/>
</dbReference>
<dbReference type="EMBL" id="AP025523">
    <property type="protein sequence ID" value="BDE07211.1"/>
    <property type="molecule type" value="Genomic_DNA"/>
</dbReference>
<dbReference type="Gene3D" id="1.10.10.10">
    <property type="entry name" value="Winged helix-like DNA-binding domain superfamily/Winged helix DNA-binding domain"/>
    <property type="match status" value="1"/>
</dbReference>
<evidence type="ECO:0008006" key="7">
    <source>
        <dbReference type="Google" id="ProtNLM"/>
    </source>
</evidence>
<sequence length="163" mass="17942">MHRGKGSRALQAYDGVSYARLPPYRRTMSSRRKADLGKVLGTRQASIVEYLWAHGPQSVSELHRGLSEREDLAYTTVFTELTRMLKKGLVAKGNDGGSHLDVRYRAAVTREDVVARIVAQTLGGLISAHGPAAVHGFVDAVANDGAALAELRRLLHDRSRKRR</sequence>
<keyword evidence="2" id="KW-0805">Transcription regulation</keyword>
<dbReference type="GO" id="GO:0045892">
    <property type="term" value="P:negative regulation of DNA-templated transcription"/>
    <property type="evidence" value="ECO:0007669"/>
    <property type="project" value="InterPro"/>
</dbReference>